<name>A0A4Q4KP88_9FLAO</name>
<dbReference type="Proteomes" id="UP000293952">
    <property type="component" value="Unassembled WGS sequence"/>
</dbReference>
<comment type="caution">
    <text evidence="1">The sequence shown here is derived from an EMBL/GenBank/DDBJ whole genome shotgun (WGS) entry which is preliminary data.</text>
</comment>
<sequence length="651" mass="74243">MNQSQSQLYITLMNKYIYTLSLIFIALQSFGQNKIEGNYNANYKLFETTDSTYHIDFFKNGVARIYQSGYIGLMDSTGLVLIQPKYDQIYDFEGDVAKVSLHRKIGLIDRFGNELIEPFAYEIEDFIDGFAKCKINYLETKIIDTQGNFINEFAYDYISAMNNGRFTFIRENNFGLLTPQGKELVVIENYDRNVYGDLVHYAHYGAGLVLDNADYCNLFEFNDGRAVTFDMVKGSIKFGCIDSNANIVVPIIFDRIEPFENGFAVVKQKNLWGVIDKNGKIILSCTYESVKVIDANHFIISKNEKYGIVNRNGDTLLPMNYESIKMIPDNNFIVAKNNRFGVINENEEILLKIDYPYLKYLFDGMFITNNGEKWGVVNYSGKKILSFNHDGIMQLNDSTGIASVHKSDFSLNTGVPRYVYNGEYFTFDATGRLMNKNSPFSKTIEMVGDNHNSAHVIRMGHNTFVPFSGFEKRSINEAVASDKYNFVQQLENGFKIVGVKKETPNNYNIQLLTLQLPSYTKGIINANGEFVVPMRYDEIIYNSVEDSESFFQMVQCAPRNLFTVTLDGFQGVINLKNEIVIPIEYDLIKFCSGIISLTKLTEGELIDGYQEDNYQIGIADMNGRIIIPLEERSYGDDPLDAWISDEERGNK</sequence>
<evidence type="ECO:0000313" key="2">
    <source>
        <dbReference type="Proteomes" id="UP000293952"/>
    </source>
</evidence>
<keyword evidence="2" id="KW-1185">Reference proteome</keyword>
<dbReference type="Pfam" id="PF14903">
    <property type="entry name" value="WG_beta_rep"/>
    <property type="match status" value="7"/>
</dbReference>
<accession>A0A4Q4KP88</accession>
<dbReference type="InterPro" id="IPR032774">
    <property type="entry name" value="WG_beta_rep"/>
</dbReference>
<protein>
    <submittedName>
        <fullName evidence="1">WG repeat-containing protein</fullName>
    </submittedName>
</protein>
<dbReference type="OrthoDB" id="623514at2"/>
<gene>
    <name evidence="1" type="ORF">ERX46_04535</name>
</gene>
<dbReference type="EMBL" id="SETE01000002">
    <property type="protein sequence ID" value="RYM34647.1"/>
    <property type="molecule type" value="Genomic_DNA"/>
</dbReference>
<dbReference type="AlphaFoldDB" id="A0A4Q4KP88"/>
<evidence type="ECO:0000313" key="1">
    <source>
        <dbReference type="EMBL" id="RYM34647.1"/>
    </source>
</evidence>
<proteinExistence type="predicted"/>
<dbReference type="PANTHER" id="PTHR37841:SF1">
    <property type="entry name" value="DUF3298 DOMAIN-CONTAINING PROTEIN"/>
    <property type="match status" value="1"/>
</dbReference>
<organism evidence="1 2">
    <name type="scientific">Brumimicrobium glaciale</name>
    <dbReference type="NCBI Taxonomy" id="200475"/>
    <lineage>
        <taxon>Bacteria</taxon>
        <taxon>Pseudomonadati</taxon>
        <taxon>Bacteroidota</taxon>
        <taxon>Flavobacteriia</taxon>
        <taxon>Flavobacteriales</taxon>
        <taxon>Crocinitomicaceae</taxon>
        <taxon>Brumimicrobium</taxon>
    </lineage>
</organism>
<dbReference type="PANTHER" id="PTHR37841">
    <property type="entry name" value="GLR2918 PROTEIN"/>
    <property type="match status" value="1"/>
</dbReference>
<reference evidence="1 2" key="1">
    <citation type="submission" date="2019-02" db="EMBL/GenBank/DDBJ databases">
        <title>Genome sequence of the sea-ice species Brumimicrobium glaciale.</title>
        <authorList>
            <person name="Bowman J.P."/>
        </authorList>
    </citation>
    <scope>NUCLEOTIDE SEQUENCE [LARGE SCALE GENOMIC DNA]</scope>
    <source>
        <strain evidence="1 2">IC156</strain>
    </source>
</reference>